<reference evidence="1 2" key="1">
    <citation type="submission" date="2019-07" db="EMBL/GenBank/DDBJ databases">
        <authorList>
            <person name="Jastrzebski P J."/>
            <person name="Paukszto L."/>
            <person name="Jastrzebski P J."/>
        </authorList>
    </citation>
    <scope>NUCLEOTIDE SEQUENCE [LARGE SCALE GENOMIC DNA]</scope>
    <source>
        <strain evidence="1 2">WMS-il1</strain>
    </source>
</reference>
<organism evidence="1 2">
    <name type="scientific">Hymenolepis diminuta</name>
    <name type="common">Rat tapeworm</name>
    <dbReference type="NCBI Taxonomy" id="6216"/>
    <lineage>
        <taxon>Eukaryota</taxon>
        <taxon>Metazoa</taxon>
        <taxon>Spiralia</taxon>
        <taxon>Lophotrochozoa</taxon>
        <taxon>Platyhelminthes</taxon>
        <taxon>Cestoda</taxon>
        <taxon>Eucestoda</taxon>
        <taxon>Cyclophyllidea</taxon>
        <taxon>Hymenolepididae</taxon>
        <taxon>Hymenolepis</taxon>
    </lineage>
</organism>
<dbReference type="AlphaFoldDB" id="A0A564YBW4"/>
<evidence type="ECO:0000313" key="2">
    <source>
        <dbReference type="Proteomes" id="UP000321570"/>
    </source>
</evidence>
<dbReference type="Proteomes" id="UP000321570">
    <property type="component" value="Unassembled WGS sequence"/>
</dbReference>
<sequence length="67" mass="7440">MSSADLISQELKPAIELTERCWPPEVKPPLHSSAEASAVLAEFADAQFQALDAYLRSPEFAARRRLL</sequence>
<keyword evidence="2" id="KW-1185">Reference proteome</keyword>
<protein>
    <submittedName>
        <fullName evidence="1">Uncharacterized protein</fullName>
    </submittedName>
</protein>
<evidence type="ECO:0000313" key="1">
    <source>
        <dbReference type="EMBL" id="VUZ44777.1"/>
    </source>
</evidence>
<accession>A0A564YBW4</accession>
<gene>
    <name evidence="1" type="ORF">WMSIL1_LOCUS4942</name>
</gene>
<feature type="non-terminal residue" evidence="1">
    <location>
        <position position="67"/>
    </location>
</feature>
<dbReference type="EMBL" id="CABIJS010000144">
    <property type="protein sequence ID" value="VUZ44777.1"/>
    <property type="molecule type" value="Genomic_DNA"/>
</dbReference>
<proteinExistence type="predicted"/>
<name>A0A564YBW4_HYMDI</name>